<dbReference type="GO" id="GO:0003677">
    <property type="term" value="F:DNA binding"/>
    <property type="evidence" value="ECO:0007669"/>
    <property type="project" value="UniProtKB-KW"/>
</dbReference>
<dbReference type="Gene3D" id="1.10.10.60">
    <property type="entry name" value="Homeodomain-like"/>
    <property type="match status" value="1"/>
</dbReference>
<sequence length="396" mass="43098">MPFLYKSLYPHDMALQSLLASTGAPCSASMTSSSSTFSTVMTHGRFPNLTSSIVHSLNAETPSFGVSEQPLGVNYPGRPDVATNSADQFGGLLNNNGIDSVERQQDSGSIRDTNESEEGDELLRCLDNGGFDGIITADMTSNNPQMAEAAPVSSSLNSERRQHERIVNQLVSVPTIPGQYPAVSPPATVIVHSPQRTKVRRRWTTEMHDRFIDAVNQLGGCENAKPKAIVDIMNIEGLTREQVKSHLQKYKLAQIRHHSSEVAGTSVEMMMSNEALPSDVQRRIQEFALQVQIEFQKKLHEMVERTRHDLLEIHRRILENHVMSLHELEELQNPNTDRRTVHLLPSPPPPPAAPPSVALSAGGSRGVPGEGSRTAASDEDGHASEAGSLGNNNAGA</sequence>
<evidence type="ECO:0000259" key="7">
    <source>
        <dbReference type="PROSITE" id="PS51294"/>
    </source>
</evidence>
<evidence type="ECO:0000256" key="1">
    <source>
        <dbReference type="ARBA" id="ARBA00004123"/>
    </source>
</evidence>
<dbReference type="NCBIfam" id="TIGR01557">
    <property type="entry name" value="myb_SHAQKYF"/>
    <property type="match status" value="1"/>
</dbReference>
<dbReference type="PANTHER" id="PTHR31499">
    <property type="entry name" value="MYB FAMILY TRANSCRIPTION FACTOR PHL11"/>
    <property type="match status" value="1"/>
</dbReference>
<dbReference type="Proteomes" id="UP001497457">
    <property type="component" value="Chromosome 29rd"/>
</dbReference>
<protein>
    <recommendedName>
        <fullName evidence="7">HTH myb-type domain-containing protein</fullName>
    </recommendedName>
</protein>
<comment type="subcellular location">
    <subcellularLocation>
        <location evidence="1">Nucleus</location>
    </subcellularLocation>
</comment>
<evidence type="ECO:0000256" key="3">
    <source>
        <dbReference type="ARBA" id="ARBA00023125"/>
    </source>
</evidence>
<evidence type="ECO:0000256" key="5">
    <source>
        <dbReference type="ARBA" id="ARBA00023242"/>
    </source>
</evidence>
<feature type="region of interest" description="Disordered" evidence="6">
    <location>
        <begin position="94"/>
        <end position="119"/>
    </location>
</feature>
<evidence type="ECO:0000313" key="8">
    <source>
        <dbReference type="EMBL" id="CAL5015987.1"/>
    </source>
</evidence>
<dbReference type="Pfam" id="PF00249">
    <property type="entry name" value="Myb_DNA-binding"/>
    <property type="match status" value="1"/>
</dbReference>
<gene>
    <name evidence="8" type="ORF">URODEC1_LOCUS72929</name>
</gene>
<evidence type="ECO:0000313" key="9">
    <source>
        <dbReference type="Proteomes" id="UP001497457"/>
    </source>
</evidence>
<dbReference type="InterPro" id="IPR046955">
    <property type="entry name" value="PHR1-like"/>
</dbReference>
<dbReference type="InterPro" id="IPR001005">
    <property type="entry name" value="SANT/Myb"/>
</dbReference>
<dbReference type="PROSITE" id="PS51294">
    <property type="entry name" value="HTH_MYB"/>
    <property type="match status" value="1"/>
</dbReference>
<name>A0ABC9C7T1_9POAL</name>
<dbReference type="InterPro" id="IPR006447">
    <property type="entry name" value="Myb_dom_plants"/>
</dbReference>
<dbReference type="PANTHER" id="PTHR31499:SF43">
    <property type="entry name" value="MYB FAMILY TRANSCRIPTION FACTOR APL"/>
    <property type="match status" value="1"/>
</dbReference>
<evidence type="ECO:0000256" key="4">
    <source>
        <dbReference type="ARBA" id="ARBA00023163"/>
    </source>
</evidence>
<dbReference type="EMBL" id="OZ075139">
    <property type="protein sequence ID" value="CAL5015987.1"/>
    <property type="molecule type" value="Genomic_DNA"/>
</dbReference>
<keyword evidence="5" id="KW-0539">Nucleus</keyword>
<keyword evidence="3" id="KW-0238">DNA-binding</keyword>
<keyword evidence="9" id="KW-1185">Reference proteome</keyword>
<evidence type="ECO:0000256" key="2">
    <source>
        <dbReference type="ARBA" id="ARBA00023015"/>
    </source>
</evidence>
<proteinExistence type="predicted"/>
<feature type="region of interest" description="Disordered" evidence="6">
    <location>
        <begin position="332"/>
        <end position="396"/>
    </location>
</feature>
<feature type="domain" description="HTH myb-type" evidence="7">
    <location>
        <begin position="195"/>
        <end position="255"/>
    </location>
</feature>
<dbReference type="InterPro" id="IPR017930">
    <property type="entry name" value="Myb_dom"/>
</dbReference>
<feature type="compositionally biased region" description="Pro residues" evidence="6">
    <location>
        <begin position="345"/>
        <end position="354"/>
    </location>
</feature>
<keyword evidence="4" id="KW-0804">Transcription</keyword>
<keyword evidence="2" id="KW-0805">Transcription regulation</keyword>
<reference evidence="8 9" key="2">
    <citation type="submission" date="2024-10" db="EMBL/GenBank/DDBJ databases">
        <authorList>
            <person name="Ryan C."/>
        </authorList>
    </citation>
    <scope>NUCLEOTIDE SEQUENCE [LARGE SCALE GENOMIC DNA]</scope>
</reference>
<dbReference type="GO" id="GO:0005634">
    <property type="term" value="C:nucleus"/>
    <property type="evidence" value="ECO:0007669"/>
    <property type="project" value="UniProtKB-SubCell"/>
</dbReference>
<dbReference type="AlphaFoldDB" id="A0ABC9C7T1"/>
<evidence type="ECO:0000256" key="6">
    <source>
        <dbReference type="SAM" id="MobiDB-lite"/>
    </source>
</evidence>
<accession>A0ABC9C7T1</accession>
<dbReference type="FunFam" id="1.10.10.60:FF:000007">
    <property type="entry name" value="Two-component response regulator"/>
    <property type="match status" value="1"/>
</dbReference>
<dbReference type="SUPFAM" id="SSF46689">
    <property type="entry name" value="Homeodomain-like"/>
    <property type="match status" value="1"/>
</dbReference>
<organism evidence="8 9">
    <name type="scientific">Urochloa decumbens</name>
    <dbReference type="NCBI Taxonomy" id="240449"/>
    <lineage>
        <taxon>Eukaryota</taxon>
        <taxon>Viridiplantae</taxon>
        <taxon>Streptophyta</taxon>
        <taxon>Embryophyta</taxon>
        <taxon>Tracheophyta</taxon>
        <taxon>Spermatophyta</taxon>
        <taxon>Magnoliopsida</taxon>
        <taxon>Liliopsida</taxon>
        <taxon>Poales</taxon>
        <taxon>Poaceae</taxon>
        <taxon>PACMAD clade</taxon>
        <taxon>Panicoideae</taxon>
        <taxon>Panicodae</taxon>
        <taxon>Paniceae</taxon>
        <taxon>Melinidinae</taxon>
        <taxon>Urochloa</taxon>
    </lineage>
</organism>
<dbReference type="InterPro" id="IPR009057">
    <property type="entry name" value="Homeodomain-like_sf"/>
</dbReference>
<reference evidence="9" key="1">
    <citation type="submission" date="2024-06" db="EMBL/GenBank/DDBJ databases">
        <authorList>
            <person name="Ryan C."/>
        </authorList>
    </citation>
    <scope>NUCLEOTIDE SEQUENCE [LARGE SCALE GENOMIC DNA]</scope>
</reference>